<dbReference type="GO" id="GO:0003700">
    <property type="term" value="F:DNA-binding transcription factor activity"/>
    <property type="evidence" value="ECO:0007669"/>
    <property type="project" value="InterPro"/>
</dbReference>
<reference evidence="6 7" key="1">
    <citation type="journal article" date="2014" name="Appl. Environ. Microbiol.">
        <title>Insights into the Microbial Degradation of Rubber and Gutta-Percha by Analysis of the Complete Genome of Nocardia nova SH22a.</title>
        <authorList>
            <person name="Luo Q."/>
            <person name="Hiessl S."/>
            <person name="Poehlein A."/>
            <person name="Daniel R."/>
            <person name="Steinbuchel A."/>
        </authorList>
    </citation>
    <scope>NUCLEOTIDE SEQUENCE [LARGE SCALE GENOMIC DNA]</scope>
    <source>
        <strain evidence="6">SH22a</strain>
    </source>
</reference>
<dbReference type="InterPro" id="IPR005119">
    <property type="entry name" value="LysR_subst-bd"/>
</dbReference>
<feature type="domain" description="HTH lysR-type" evidence="5">
    <location>
        <begin position="18"/>
        <end position="70"/>
    </location>
</feature>
<dbReference type="InterPro" id="IPR036388">
    <property type="entry name" value="WH-like_DNA-bd_sf"/>
</dbReference>
<evidence type="ECO:0000256" key="3">
    <source>
        <dbReference type="ARBA" id="ARBA00023125"/>
    </source>
</evidence>
<dbReference type="PANTHER" id="PTHR30419:SF2">
    <property type="entry name" value="LYSR FAMILY TRANSCRIPTIONAL REGULATOR"/>
    <property type="match status" value="1"/>
</dbReference>
<dbReference type="Gene3D" id="1.10.10.10">
    <property type="entry name" value="Winged helix-like DNA-binding domain superfamily/Winged helix DNA-binding domain"/>
    <property type="match status" value="1"/>
</dbReference>
<dbReference type="InterPro" id="IPR000847">
    <property type="entry name" value="LysR_HTH_N"/>
</dbReference>
<dbReference type="HOGENOM" id="CLU_039613_6_0_11"/>
<dbReference type="InterPro" id="IPR050950">
    <property type="entry name" value="HTH-type_LysR_regulators"/>
</dbReference>
<dbReference type="AlphaFoldDB" id="W5TE42"/>
<evidence type="ECO:0000256" key="1">
    <source>
        <dbReference type="ARBA" id="ARBA00009437"/>
    </source>
</evidence>
<evidence type="ECO:0000313" key="6">
    <source>
        <dbReference type="EMBL" id="AHH17492.1"/>
    </source>
</evidence>
<name>W5TE42_9NOCA</name>
<dbReference type="PROSITE" id="PS50931">
    <property type="entry name" value="HTH_LYSR"/>
    <property type="match status" value="1"/>
</dbReference>
<dbReference type="STRING" id="1415166.NONO_c27000"/>
<dbReference type="OrthoDB" id="9789529at2"/>
<dbReference type="SUPFAM" id="SSF53850">
    <property type="entry name" value="Periplasmic binding protein-like II"/>
    <property type="match status" value="1"/>
</dbReference>
<sequence>MGTFNRLHLIRQVDLFTLRLFLSAIEERQIGLAAIRENIAPSTATKRIQVLEDIAGVELLERGPKGVVPSPAGAVLERYARSIFGSLDAMRSEIAAITEGVQGELSVVSARTIVVPFLAREIGDFGREYPLVEVGLYETENANIARQVARGEADVGVFASAYDMDLDGIDVTPYREDRLVAVVPPGHALSGESAVTFEDLASERLIAPRAMVGAFRAAAKRLGDEFRSPHRVRSGEVAIGLVHAGLGVSVVPECLLDHALLSRVAVLEFDEPWAVRRIHIATPSGRTPSPAAQAFIHQLSVRPTAGDDDEVVEAIEESFCPALAPHDAPVG</sequence>
<protein>
    <submittedName>
        <fullName evidence="6">Transcriptional regulator, LysR family</fullName>
    </submittedName>
</protein>
<proteinExistence type="inferred from homology"/>
<accession>W5TE42</accession>
<dbReference type="KEGG" id="nno:NONO_c27000"/>
<comment type="similarity">
    <text evidence="1">Belongs to the LysR transcriptional regulatory family.</text>
</comment>
<dbReference type="GO" id="GO:0003677">
    <property type="term" value="F:DNA binding"/>
    <property type="evidence" value="ECO:0007669"/>
    <property type="project" value="UniProtKB-KW"/>
</dbReference>
<dbReference type="Pfam" id="PF03466">
    <property type="entry name" value="LysR_substrate"/>
    <property type="match status" value="1"/>
</dbReference>
<dbReference type="Gene3D" id="3.40.190.290">
    <property type="match status" value="1"/>
</dbReference>
<dbReference type="Pfam" id="PF00126">
    <property type="entry name" value="HTH_1"/>
    <property type="match status" value="1"/>
</dbReference>
<organism evidence="6 7">
    <name type="scientific">Nocardia nova SH22a</name>
    <dbReference type="NCBI Taxonomy" id="1415166"/>
    <lineage>
        <taxon>Bacteria</taxon>
        <taxon>Bacillati</taxon>
        <taxon>Actinomycetota</taxon>
        <taxon>Actinomycetes</taxon>
        <taxon>Mycobacteriales</taxon>
        <taxon>Nocardiaceae</taxon>
        <taxon>Nocardia</taxon>
    </lineage>
</organism>
<keyword evidence="4" id="KW-0804">Transcription</keyword>
<keyword evidence="2" id="KW-0805">Transcription regulation</keyword>
<gene>
    <name evidence="6" type="ORF">NONO_c27000</name>
</gene>
<dbReference type="EMBL" id="CP006850">
    <property type="protein sequence ID" value="AHH17492.1"/>
    <property type="molecule type" value="Genomic_DNA"/>
</dbReference>
<dbReference type="GO" id="GO:0005829">
    <property type="term" value="C:cytosol"/>
    <property type="evidence" value="ECO:0007669"/>
    <property type="project" value="TreeGrafter"/>
</dbReference>
<dbReference type="PATRIC" id="fig|1415166.3.peg.2767"/>
<keyword evidence="3" id="KW-0238">DNA-binding</keyword>
<evidence type="ECO:0000256" key="2">
    <source>
        <dbReference type="ARBA" id="ARBA00023015"/>
    </source>
</evidence>
<dbReference type="eggNOG" id="COG0583">
    <property type="taxonomic scope" value="Bacteria"/>
</dbReference>
<evidence type="ECO:0000259" key="5">
    <source>
        <dbReference type="PROSITE" id="PS50931"/>
    </source>
</evidence>
<evidence type="ECO:0000256" key="4">
    <source>
        <dbReference type="ARBA" id="ARBA00023163"/>
    </source>
</evidence>
<dbReference type="InterPro" id="IPR036390">
    <property type="entry name" value="WH_DNA-bd_sf"/>
</dbReference>
<keyword evidence="7" id="KW-1185">Reference proteome</keyword>
<dbReference type="PANTHER" id="PTHR30419">
    <property type="entry name" value="HTH-TYPE TRANSCRIPTIONAL REGULATOR YBHD"/>
    <property type="match status" value="1"/>
</dbReference>
<dbReference type="SUPFAM" id="SSF46785">
    <property type="entry name" value="Winged helix' DNA-binding domain"/>
    <property type="match status" value="1"/>
</dbReference>
<dbReference type="Proteomes" id="UP000019150">
    <property type="component" value="Chromosome"/>
</dbReference>
<evidence type="ECO:0000313" key="7">
    <source>
        <dbReference type="Proteomes" id="UP000019150"/>
    </source>
</evidence>